<comment type="caution">
    <text evidence="1">The sequence shown here is derived from an EMBL/GenBank/DDBJ whole genome shotgun (WGS) entry which is preliminary data.</text>
</comment>
<accession>A0ABX1AWR7</accession>
<dbReference type="EMBL" id="JAAVJB010000270">
    <property type="protein sequence ID" value="NJP68750.1"/>
    <property type="molecule type" value="Genomic_DNA"/>
</dbReference>
<protein>
    <submittedName>
        <fullName evidence="1">Uncharacterized protein</fullName>
    </submittedName>
</protein>
<proteinExistence type="predicted"/>
<name>A0ABX1AWR7_9ACTN</name>
<reference evidence="1 2" key="1">
    <citation type="submission" date="2020-03" db="EMBL/GenBank/DDBJ databases">
        <title>Draft genome of Streptomyces sp. ventii, isolated from the Axial Seamount in the Pacific Ocean, and resequencing of the two type strains Streptomyces lonarensis strain NCL 716 and Streptomyces bohaiensis strain 11A07.</title>
        <authorList>
            <person name="Loughran R.M."/>
            <person name="Pfannmuller K.M."/>
            <person name="Wasson B.J."/>
            <person name="Deadmond M.C."/>
            <person name="Paddock B.E."/>
            <person name="Koyack M.J."/>
            <person name="Gallegos D.A."/>
            <person name="Mitchell E.A."/>
            <person name="Ushijima B."/>
            <person name="Saw J.H."/>
            <person name="Mcphail K.L."/>
            <person name="Videau P."/>
        </authorList>
    </citation>
    <scope>NUCLEOTIDE SEQUENCE [LARGE SCALE GENOMIC DNA]</scope>
    <source>
        <strain evidence="2">5675061</strain>
    </source>
</reference>
<organism evidence="1 2">
    <name type="scientific">Streptomyces spiramenti</name>
    <dbReference type="NCBI Taxonomy" id="2720606"/>
    <lineage>
        <taxon>Bacteria</taxon>
        <taxon>Bacillati</taxon>
        <taxon>Actinomycetota</taxon>
        <taxon>Actinomycetes</taxon>
        <taxon>Kitasatosporales</taxon>
        <taxon>Streptomycetaceae</taxon>
        <taxon>Streptomyces</taxon>
    </lineage>
</organism>
<dbReference type="RefSeq" id="WP_167935232.1">
    <property type="nucleotide sequence ID" value="NZ_JAAVJB010000270.1"/>
</dbReference>
<evidence type="ECO:0000313" key="1">
    <source>
        <dbReference type="EMBL" id="NJP68750.1"/>
    </source>
</evidence>
<sequence>MHTTERSFADVTVVLEGSGRVQWRPLGCRGLAAATGIWPTPAQRAALEQRLAVGHLLVVVADAPYASVDLMPEEVPHLAAELLPELRLDPDGFGQLRVTAFDWMPEAAAACGHGFLRRAADLRSAPGGGLLPDLLQQEAVTGQVRFVHRAGHRPLTPAQLADLAATTRRLTGSTL</sequence>
<keyword evidence="2" id="KW-1185">Reference proteome</keyword>
<evidence type="ECO:0000313" key="2">
    <source>
        <dbReference type="Proteomes" id="UP000746503"/>
    </source>
</evidence>
<dbReference type="Proteomes" id="UP000746503">
    <property type="component" value="Unassembled WGS sequence"/>
</dbReference>
<gene>
    <name evidence="1" type="ORF">HCJ92_21260</name>
</gene>